<evidence type="ECO:0000259" key="3">
    <source>
        <dbReference type="PROSITE" id="PS50977"/>
    </source>
</evidence>
<reference evidence="5" key="1">
    <citation type="journal article" date="2019" name="Int. J. Syst. Evol. Microbiol.">
        <title>The Global Catalogue of Microorganisms (GCM) 10K type strain sequencing project: providing services to taxonomists for standard genome sequencing and annotation.</title>
        <authorList>
            <consortium name="The Broad Institute Genomics Platform"/>
            <consortium name="The Broad Institute Genome Sequencing Center for Infectious Disease"/>
            <person name="Wu L."/>
            <person name="Ma J."/>
        </authorList>
    </citation>
    <scope>NUCLEOTIDE SEQUENCE [LARGE SCALE GENOMIC DNA]</scope>
    <source>
        <strain evidence="5">CCUG 56607</strain>
    </source>
</reference>
<evidence type="ECO:0000256" key="1">
    <source>
        <dbReference type="ARBA" id="ARBA00023125"/>
    </source>
</evidence>
<dbReference type="PANTHER" id="PTHR30328">
    <property type="entry name" value="TRANSCRIPTIONAL REPRESSOR"/>
    <property type="match status" value="1"/>
</dbReference>
<dbReference type="PROSITE" id="PS50977">
    <property type="entry name" value="HTH_TETR_2"/>
    <property type="match status" value="1"/>
</dbReference>
<name>A0ABW3KZY3_9BACI</name>
<dbReference type="InterPro" id="IPR050109">
    <property type="entry name" value="HTH-type_TetR-like_transc_reg"/>
</dbReference>
<keyword evidence="1 2" id="KW-0238">DNA-binding</keyword>
<gene>
    <name evidence="4" type="ORF">ACFQ2J_04260</name>
</gene>
<feature type="DNA-binding region" description="H-T-H motif" evidence="2">
    <location>
        <begin position="29"/>
        <end position="48"/>
    </location>
</feature>
<dbReference type="InterPro" id="IPR009057">
    <property type="entry name" value="Homeodomain-like_sf"/>
</dbReference>
<organism evidence="4 5">
    <name type="scientific">Thalassobacillus hwangdonensis</name>
    <dbReference type="NCBI Taxonomy" id="546108"/>
    <lineage>
        <taxon>Bacteria</taxon>
        <taxon>Bacillati</taxon>
        <taxon>Bacillota</taxon>
        <taxon>Bacilli</taxon>
        <taxon>Bacillales</taxon>
        <taxon>Bacillaceae</taxon>
        <taxon>Thalassobacillus</taxon>
    </lineage>
</organism>
<dbReference type="Gene3D" id="1.10.357.10">
    <property type="entry name" value="Tetracycline Repressor, domain 2"/>
    <property type="match status" value="1"/>
</dbReference>
<evidence type="ECO:0000313" key="4">
    <source>
        <dbReference type="EMBL" id="MFD1018408.1"/>
    </source>
</evidence>
<protein>
    <submittedName>
        <fullName evidence="4">TetR/AcrR family transcriptional regulator</fullName>
    </submittedName>
</protein>
<feature type="domain" description="HTH tetR-type" evidence="3">
    <location>
        <begin position="6"/>
        <end position="66"/>
    </location>
</feature>
<dbReference type="PRINTS" id="PR00455">
    <property type="entry name" value="HTHTETR"/>
</dbReference>
<keyword evidence="5" id="KW-1185">Reference proteome</keyword>
<comment type="caution">
    <text evidence="4">The sequence shown here is derived from an EMBL/GenBank/DDBJ whole genome shotgun (WGS) entry which is preliminary data.</text>
</comment>
<dbReference type="Proteomes" id="UP001596990">
    <property type="component" value="Unassembled WGS sequence"/>
</dbReference>
<dbReference type="SUPFAM" id="SSF46689">
    <property type="entry name" value="Homeodomain-like"/>
    <property type="match status" value="1"/>
</dbReference>
<dbReference type="RefSeq" id="WP_386056889.1">
    <property type="nucleotide sequence ID" value="NZ_JBHTKL010000001.1"/>
</dbReference>
<accession>A0ABW3KZY3</accession>
<evidence type="ECO:0000313" key="5">
    <source>
        <dbReference type="Proteomes" id="UP001596990"/>
    </source>
</evidence>
<dbReference type="EMBL" id="JBHTKL010000001">
    <property type="protein sequence ID" value="MFD1018408.1"/>
    <property type="molecule type" value="Genomic_DNA"/>
</dbReference>
<dbReference type="Pfam" id="PF00440">
    <property type="entry name" value="TetR_N"/>
    <property type="match status" value="1"/>
</dbReference>
<evidence type="ECO:0000256" key="2">
    <source>
        <dbReference type="PROSITE-ProRule" id="PRU00335"/>
    </source>
</evidence>
<sequence length="189" mass="22299">MGRKKALSKEELFEATKQLLLERGVHGFHFKELSSMLSVSRSTIYEYYRNKEQLILAFMLSLMEEMNERLASIDENKPAPDKLFDLMHVFLEYDQIHQIKEIIHIVQQSRQEVLDHYQTALVEQHHHMKDKLRSWIDEAKESGNWRKDIETGIIEDLFTHAILFPQKDVIGSEVLARQLFSVIQSGMER</sequence>
<proteinExistence type="predicted"/>
<dbReference type="PANTHER" id="PTHR30328:SF54">
    <property type="entry name" value="HTH-TYPE TRANSCRIPTIONAL REPRESSOR SCO4008"/>
    <property type="match status" value="1"/>
</dbReference>
<dbReference type="InterPro" id="IPR001647">
    <property type="entry name" value="HTH_TetR"/>
</dbReference>